<comment type="caution">
    <text evidence="6">The sequence shown here is derived from an EMBL/GenBank/DDBJ whole genome shotgun (WGS) entry which is preliminary data.</text>
</comment>
<dbReference type="InterPro" id="IPR013970">
    <property type="entry name" value="Rfa2"/>
</dbReference>
<dbReference type="PANTHER" id="PTHR15114:SF1">
    <property type="entry name" value="REPLICATION PROTEIN A 14 KDA SUBUNIT"/>
    <property type="match status" value="1"/>
</dbReference>
<protein>
    <submittedName>
        <fullName evidence="6">Uncharacterized protein</fullName>
    </submittedName>
</protein>
<gene>
    <name evidence="6" type="ORF">PCL_12293</name>
    <name evidence="5" type="ORF">Purlil1_5231</name>
</gene>
<dbReference type="GO" id="GO:0006284">
    <property type="term" value="P:base-excision repair"/>
    <property type="evidence" value="ECO:0007669"/>
    <property type="project" value="TreeGrafter"/>
</dbReference>
<evidence type="ECO:0000256" key="2">
    <source>
        <dbReference type="ARBA" id="ARBA00009761"/>
    </source>
</evidence>
<keyword evidence="3" id="KW-0539">Nucleus</keyword>
<reference evidence="6 7" key="2">
    <citation type="journal article" date="2016" name="Front. Microbiol.">
        <title>Genome and transcriptome sequences reveal the specific parasitism of the nematophagous Purpureocillium lilacinum 36-1.</title>
        <authorList>
            <person name="Xie J."/>
            <person name="Li S."/>
            <person name="Mo C."/>
            <person name="Xiao X."/>
            <person name="Peng D."/>
            <person name="Wang G."/>
            <person name="Xiao Y."/>
        </authorList>
    </citation>
    <scope>NUCLEOTIDE SEQUENCE [LARGE SCALE GENOMIC DNA]</scope>
    <source>
        <strain evidence="6 7">36-1</strain>
    </source>
</reference>
<reference evidence="5" key="3">
    <citation type="submission" date="2023-11" db="EMBL/GenBank/DDBJ databases">
        <authorList>
            <person name="Beijen E."/>
            <person name="Ohm R.A."/>
        </authorList>
    </citation>
    <scope>NUCLEOTIDE SEQUENCE</scope>
    <source>
        <strain evidence="5">CBS 150709</strain>
    </source>
</reference>
<dbReference type="GO" id="GO:0006298">
    <property type="term" value="P:mismatch repair"/>
    <property type="evidence" value="ECO:0007669"/>
    <property type="project" value="TreeGrafter"/>
</dbReference>
<name>A0A2U3E8T1_PURLI</name>
<organism evidence="6 7">
    <name type="scientific">Purpureocillium lilacinum</name>
    <name type="common">Paecilomyces lilacinus</name>
    <dbReference type="NCBI Taxonomy" id="33203"/>
    <lineage>
        <taxon>Eukaryota</taxon>
        <taxon>Fungi</taxon>
        <taxon>Dikarya</taxon>
        <taxon>Ascomycota</taxon>
        <taxon>Pezizomycotina</taxon>
        <taxon>Sordariomycetes</taxon>
        <taxon>Hypocreomycetidae</taxon>
        <taxon>Hypocreales</taxon>
        <taxon>Ophiocordycipitaceae</taxon>
        <taxon>Purpureocillium</taxon>
    </lineage>
</organism>
<dbReference type="SUPFAM" id="SSF50249">
    <property type="entry name" value="Nucleic acid-binding proteins"/>
    <property type="match status" value="1"/>
</dbReference>
<dbReference type="GO" id="GO:0006260">
    <property type="term" value="P:DNA replication"/>
    <property type="evidence" value="ECO:0007669"/>
    <property type="project" value="InterPro"/>
</dbReference>
<feature type="region of interest" description="Disordered" evidence="4">
    <location>
        <begin position="131"/>
        <end position="151"/>
    </location>
</feature>
<dbReference type="Proteomes" id="UP001287286">
    <property type="component" value="Unassembled WGS sequence"/>
</dbReference>
<reference evidence="6" key="1">
    <citation type="submission" date="2015-05" db="EMBL/GenBank/DDBJ databases">
        <authorList>
            <person name="Wang D.B."/>
            <person name="Wang M."/>
        </authorList>
    </citation>
    <scope>NUCLEOTIDE SEQUENCE</scope>
    <source>
        <strain evidence="6">36-1</strain>
    </source>
</reference>
<dbReference type="GO" id="GO:0005662">
    <property type="term" value="C:DNA replication factor A complex"/>
    <property type="evidence" value="ECO:0007669"/>
    <property type="project" value="TreeGrafter"/>
</dbReference>
<dbReference type="EMBL" id="JAWRVI010000015">
    <property type="protein sequence ID" value="KAK4090559.1"/>
    <property type="molecule type" value="Genomic_DNA"/>
</dbReference>
<evidence type="ECO:0000256" key="3">
    <source>
        <dbReference type="ARBA" id="ARBA00023242"/>
    </source>
</evidence>
<dbReference type="PANTHER" id="PTHR15114">
    <property type="entry name" value="REPLICATION PROTEIN A3"/>
    <property type="match status" value="1"/>
</dbReference>
<dbReference type="GO" id="GO:0035861">
    <property type="term" value="C:site of double-strand break"/>
    <property type="evidence" value="ECO:0007669"/>
    <property type="project" value="TreeGrafter"/>
</dbReference>
<dbReference type="GO" id="GO:0000724">
    <property type="term" value="P:double-strand break repair via homologous recombination"/>
    <property type="evidence" value="ECO:0007669"/>
    <property type="project" value="TreeGrafter"/>
</dbReference>
<dbReference type="AlphaFoldDB" id="A0A2U3E8T1"/>
<dbReference type="GO" id="GO:0006289">
    <property type="term" value="P:nucleotide-excision repair"/>
    <property type="evidence" value="ECO:0007669"/>
    <property type="project" value="TreeGrafter"/>
</dbReference>
<comment type="similarity">
    <text evidence="2">Belongs to the replication factor A protein 3 family.</text>
</comment>
<proteinExistence type="inferred from homology"/>
<evidence type="ECO:0000313" key="7">
    <source>
        <dbReference type="Proteomes" id="UP000245956"/>
    </source>
</evidence>
<evidence type="ECO:0000313" key="5">
    <source>
        <dbReference type="EMBL" id="KAK4090559.1"/>
    </source>
</evidence>
<evidence type="ECO:0000256" key="4">
    <source>
        <dbReference type="SAM" id="MobiDB-lite"/>
    </source>
</evidence>
<keyword evidence="8" id="KW-1185">Reference proteome</keyword>
<dbReference type="EMBL" id="LCWV01000008">
    <property type="protein sequence ID" value="PWI70925.1"/>
    <property type="molecule type" value="Genomic_DNA"/>
</dbReference>
<evidence type="ECO:0000256" key="1">
    <source>
        <dbReference type="ARBA" id="ARBA00004123"/>
    </source>
</evidence>
<evidence type="ECO:0000313" key="6">
    <source>
        <dbReference type="EMBL" id="PWI70925.1"/>
    </source>
</evidence>
<sequence>MAEQLASPRITAAYLDNFTGRLVTIVGKVTQLRGEQATIDADGVVTVALNRDAHLVNGNAVQVIGKVNPDLSVKVLSSRDLGPGVDFGLCSAVVEATHRHKDIFGADVPSVSPLARNFRHLSTRRKCRMRLSKRPGVAKAPASSAPRSARHCGPYSRLEALLRFRLIGSDGTTSSARITSGHCLIWMCMQKRASLPPSQNYSNANGYSIDMHSGGRMSKLGNTGGNTTANSRRCNARNALGRIDVSILISQRYRTTMKNLIIYLALVCGLAIAAPGEASKGSVTDAKWGGASNVVAYVHLALYNLATSDEIMLIAVSKESPEVVCTLFAFENPNGPRPNLMAETCGGDDACGTCRATKEQFGFGVRCKLAGRYAEYADILPGHCYGQKGLSPQCVEIFERCESKYPDKKWDMDDQKAFYICVWSDPAMFDVSDFVMDEGSMPKTKKKHWWCAFTQCVKGGKEAKRSAMGDTDY</sequence>
<accession>A0A2U3E8T1</accession>
<reference evidence="5 8" key="4">
    <citation type="journal article" date="2024" name="Microbiol. Resour. Announc.">
        <title>Genome annotations for the ascomycete fungi Trichoderma harzianum, Trichoderma aggressivum, and Purpureocillium lilacinum.</title>
        <authorList>
            <person name="Beijen E.P.W."/>
            <person name="Ohm R.A."/>
        </authorList>
    </citation>
    <scope>NUCLEOTIDE SEQUENCE [LARGE SCALE GENOMIC DNA]</scope>
    <source>
        <strain evidence="5 8">CBS 150709</strain>
    </source>
</reference>
<comment type="subcellular location">
    <subcellularLocation>
        <location evidence="1">Nucleus</location>
    </subcellularLocation>
</comment>
<dbReference type="GO" id="GO:0003684">
    <property type="term" value="F:damaged DNA binding"/>
    <property type="evidence" value="ECO:0007669"/>
    <property type="project" value="TreeGrafter"/>
</dbReference>
<dbReference type="GO" id="GO:0003697">
    <property type="term" value="F:single-stranded DNA binding"/>
    <property type="evidence" value="ECO:0007669"/>
    <property type="project" value="TreeGrafter"/>
</dbReference>
<dbReference type="Gene3D" id="2.40.50.140">
    <property type="entry name" value="Nucleic acid-binding proteins"/>
    <property type="match status" value="1"/>
</dbReference>
<dbReference type="InterPro" id="IPR012340">
    <property type="entry name" value="NA-bd_OB-fold"/>
</dbReference>
<evidence type="ECO:0000313" key="8">
    <source>
        <dbReference type="Proteomes" id="UP001287286"/>
    </source>
</evidence>
<dbReference type="Pfam" id="PF08661">
    <property type="entry name" value="Rep_fac-A_3"/>
    <property type="match status" value="1"/>
</dbReference>
<dbReference type="Proteomes" id="UP000245956">
    <property type="component" value="Unassembled WGS sequence"/>
</dbReference>
<dbReference type="CDD" id="cd04479">
    <property type="entry name" value="RPA3"/>
    <property type="match status" value="1"/>
</dbReference>